<dbReference type="Proteomes" id="UP001501047">
    <property type="component" value="Unassembled WGS sequence"/>
</dbReference>
<keyword evidence="1" id="KW-0472">Membrane</keyword>
<reference evidence="2 3" key="1">
    <citation type="journal article" date="2019" name="Int. J. Syst. Evol. Microbiol.">
        <title>The Global Catalogue of Microorganisms (GCM) 10K type strain sequencing project: providing services to taxonomists for standard genome sequencing and annotation.</title>
        <authorList>
            <consortium name="The Broad Institute Genomics Platform"/>
            <consortium name="The Broad Institute Genome Sequencing Center for Infectious Disease"/>
            <person name="Wu L."/>
            <person name="Ma J."/>
        </authorList>
    </citation>
    <scope>NUCLEOTIDE SEQUENCE [LARGE SCALE GENOMIC DNA]</scope>
    <source>
        <strain evidence="2 3">JCM 1417</strain>
    </source>
</reference>
<organism evidence="2 3">
    <name type="scientific">Clostridium subterminale</name>
    <dbReference type="NCBI Taxonomy" id="1550"/>
    <lineage>
        <taxon>Bacteria</taxon>
        <taxon>Bacillati</taxon>
        <taxon>Bacillota</taxon>
        <taxon>Clostridia</taxon>
        <taxon>Eubacteriales</taxon>
        <taxon>Clostridiaceae</taxon>
        <taxon>Clostridium</taxon>
    </lineage>
</organism>
<feature type="transmembrane region" description="Helical" evidence="1">
    <location>
        <begin position="6"/>
        <end position="23"/>
    </location>
</feature>
<sequence length="86" mass="9940">MGIDYGAILIFTIIGIYFIVQYIKNKKAANLLIIFMAITGIFYKRSYSLYDNVGELAQIIINIIYWTSILILLVVGFINRKSKREK</sequence>
<evidence type="ECO:0000313" key="3">
    <source>
        <dbReference type="Proteomes" id="UP001501047"/>
    </source>
</evidence>
<dbReference type="EMBL" id="BAAACI010000002">
    <property type="protein sequence ID" value="GAA0770074.1"/>
    <property type="molecule type" value="Genomic_DNA"/>
</dbReference>
<name>A0ABN1KL30_CLOSU</name>
<feature type="transmembrane region" description="Helical" evidence="1">
    <location>
        <begin position="56"/>
        <end position="78"/>
    </location>
</feature>
<comment type="caution">
    <text evidence="2">The sequence shown here is derived from an EMBL/GenBank/DDBJ whole genome shotgun (WGS) entry which is preliminary data.</text>
</comment>
<keyword evidence="3" id="KW-1185">Reference proteome</keyword>
<dbReference type="RefSeq" id="WP_343824675.1">
    <property type="nucleotide sequence ID" value="NZ_BAAACI010000002.1"/>
</dbReference>
<evidence type="ECO:0000313" key="2">
    <source>
        <dbReference type="EMBL" id="GAA0770074.1"/>
    </source>
</evidence>
<accession>A0ABN1KL30</accession>
<proteinExistence type="predicted"/>
<evidence type="ECO:0000256" key="1">
    <source>
        <dbReference type="SAM" id="Phobius"/>
    </source>
</evidence>
<gene>
    <name evidence="2" type="ORF">GCM10008908_12340</name>
</gene>
<feature type="transmembrane region" description="Helical" evidence="1">
    <location>
        <begin position="28"/>
        <end position="44"/>
    </location>
</feature>
<keyword evidence="1" id="KW-1133">Transmembrane helix</keyword>
<keyword evidence="1" id="KW-0812">Transmembrane</keyword>
<protein>
    <submittedName>
        <fullName evidence="2">Uncharacterized protein</fullName>
    </submittedName>
</protein>